<feature type="domain" description="MUM1-like PWWP" evidence="3">
    <location>
        <begin position="405"/>
        <end position="484"/>
    </location>
</feature>
<evidence type="ECO:0000313" key="6">
    <source>
        <dbReference type="Ensembl" id="ENSCPOP00000010914.3"/>
    </source>
</evidence>
<dbReference type="eggNOG" id="ENOG502QPRU">
    <property type="taxonomic scope" value="Eukaryota"/>
</dbReference>
<organism evidence="6 7">
    <name type="scientific">Cavia porcellus</name>
    <name type="common">Guinea pig</name>
    <dbReference type="NCBI Taxonomy" id="10141"/>
    <lineage>
        <taxon>Eukaryota</taxon>
        <taxon>Metazoa</taxon>
        <taxon>Chordata</taxon>
        <taxon>Craniata</taxon>
        <taxon>Vertebrata</taxon>
        <taxon>Euteleostomi</taxon>
        <taxon>Mammalia</taxon>
        <taxon>Eutheria</taxon>
        <taxon>Euarchontoglires</taxon>
        <taxon>Glires</taxon>
        <taxon>Rodentia</taxon>
        <taxon>Hystricomorpha</taxon>
        <taxon>Caviidae</taxon>
        <taxon>Cavia</taxon>
    </lineage>
</organism>
<evidence type="ECO:0000313" key="7">
    <source>
        <dbReference type="Proteomes" id="UP000005447"/>
    </source>
</evidence>
<dbReference type="Ensembl" id="ENSCPOT00000012255.3">
    <property type="protein sequence ID" value="ENSCPOP00000010914.3"/>
    <property type="gene ID" value="ENSCPOG00000012139.4"/>
</dbReference>
<dbReference type="RefSeq" id="XP_013005462.1">
    <property type="nucleotide sequence ID" value="XM_013150008.3"/>
</dbReference>
<protein>
    <submittedName>
        <fullName evidence="6">PWWP domain containing 3B</fullName>
    </submittedName>
</protein>
<dbReference type="Gene3D" id="2.30.30.140">
    <property type="match status" value="1"/>
</dbReference>
<feature type="domain" description="PWWP" evidence="4">
    <location>
        <begin position="557"/>
        <end position="697"/>
    </location>
</feature>
<dbReference type="AlphaFoldDB" id="H0VKR4"/>
<name>H0VKR4_CAVPO</name>
<dbReference type="OMA" id="KYRKHEG"/>
<dbReference type="InterPro" id="IPR035504">
    <property type="entry name" value="MUM1-like_PWWP"/>
</dbReference>
<dbReference type="GO" id="GO:0070062">
    <property type="term" value="C:extracellular exosome"/>
    <property type="evidence" value="ECO:0007669"/>
    <property type="project" value="TreeGrafter"/>
</dbReference>
<dbReference type="PANTHER" id="PTHR31333">
    <property type="entry name" value="PWWP DOMAIN-CONTAINING DNA REPAIR FACTOR 3 FAMILY MEMBER"/>
    <property type="match status" value="1"/>
</dbReference>
<dbReference type="KEGG" id="cpoc:100715873"/>
<feature type="compositionally biased region" description="Polar residues" evidence="2">
    <location>
        <begin position="182"/>
        <end position="193"/>
    </location>
</feature>
<dbReference type="RefSeq" id="XP_005002669.1">
    <property type="nucleotide sequence ID" value="XM_005002612.4"/>
</dbReference>
<evidence type="ECO:0000259" key="4">
    <source>
        <dbReference type="Pfam" id="PF20886"/>
    </source>
</evidence>
<dbReference type="Pfam" id="PF20884">
    <property type="entry name" value="MUM1-like_PWWP"/>
    <property type="match status" value="1"/>
</dbReference>
<gene>
    <name evidence="6" type="primary">PWWP3B</name>
</gene>
<dbReference type="STRING" id="10141.ENSCPOP00000010914"/>
<accession>H0VKR4</accession>
<keyword evidence="7" id="KW-1185">Reference proteome</keyword>
<evidence type="ECO:0000259" key="5">
    <source>
        <dbReference type="Pfam" id="PF20887"/>
    </source>
</evidence>
<comment type="similarity">
    <text evidence="1">Belongs to the PWWP3A family.</text>
</comment>
<reference evidence="7" key="1">
    <citation type="journal article" date="2011" name="Nature">
        <title>A high-resolution map of human evolutionary constraint using 29 mammals.</title>
        <authorList>
            <person name="Lindblad-Toh K."/>
            <person name="Garber M."/>
            <person name="Zuk O."/>
            <person name="Lin M.F."/>
            <person name="Parker B.J."/>
            <person name="Washietl S."/>
            <person name="Kheradpour P."/>
            <person name="Ernst J."/>
            <person name="Jordan G."/>
            <person name="Mauceli E."/>
            <person name="Ward L.D."/>
            <person name="Lowe C.B."/>
            <person name="Holloway A.K."/>
            <person name="Clamp M."/>
            <person name="Gnerre S."/>
            <person name="Alfoldi J."/>
            <person name="Beal K."/>
            <person name="Chang J."/>
            <person name="Clawson H."/>
            <person name="Cuff J."/>
            <person name="Di Palma F."/>
            <person name="Fitzgerald S."/>
            <person name="Flicek P."/>
            <person name="Guttman M."/>
            <person name="Hubisz M.J."/>
            <person name="Jaffe D.B."/>
            <person name="Jungreis I."/>
            <person name="Kent W.J."/>
            <person name="Kostka D."/>
            <person name="Lara M."/>
            <person name="Martins A.L."/>
            <person name="Massingham T."/>
            <person name="Moltke I."/>
            <person name="Raney B.J."/>
            <person name="Rasmussen M.D."/>
            <person name="Robinson J."/>
            <person name="Stark A."/>
            <person name="Vilella A.J."/>
            <person name="Wen J."/>
            <person name="Xie X."/>
            <person name="Zody M.C."/>
            <person name="Baldwin J."/>
            <person name="Bloom T."/>
            <person name="Chin C.W."/>
            <person name="Heiman D."/>
            <person name="Nicol R."/>
            <person name="Nusbaum C."/>
            <person name="Young S."/>
            <person name="Wilkinson J."/>
            <person name="Worley K.C."/>
            <person name="Kovar C.L."/>
            <person name="Muzny D.M."/>
            <person name="Gibbs R.A."/>
            <person name="Cree A."/>
            <person name="Dihn H.H."/>
            <person name="Fowler G."/>
            <person name="Jhangiani S."/>
            <person name="Joshi V."/>
            <person name="Lee S."/>
            <person name="Lewis L.R."/>
            <person name="Nazareth L.V."/>
            <person name="Okwuonu G."/>
            <person name="Santibanez J."/>
            <person name="Warren W.C."/>
            <person name="Mardis E.R."/>
            <person name="Weinstock G.M."/>
            <person name="Wilson R.K."/>
            <person name="Delehaunty K."/>
            <person name="Dooling D."/>
            <person name="Fronik C."/>
            <person name="Fulton L."/>
            <person name="Fulton B."/>
            <person name="Graves T."/>
            <person name="Minx P."/>
            <person name="Sodergren E."/>
            <person name="Birney E."/>
            <person name="Margulies E.H."/>
            <person name="Herrero J."/>
            <person name="Green E.D."/>
            <person name="Haussler D."/>
            <person name="Siepel A."/>
            <person name="Goldman N."/>
            <person name="Pollard K.S."/>
            <person name="Pedersen J.S."/>
            <person name="Lander E.S."/>
            <person name="Kellis M."/>
        </authorList>
    </citation>
    <scope>NUCLEOTIDE SEQUENCE [LARGE SCALE GENOMIC DNA]</scope>
    <source>
        <strain evidence="7">2N</strain>
    </source>
</reference>
<proteinExistence type="inferred from homology"/>
<sequence>MNPEYVLCNWKDQVWPAKVLSRSKTSSRGKRKSTSSLEVQILSLDETVKVKSTETKTLNKSEIEAIVSSLAVQSEVSDVHREDTPYGRALKEALHILDKRAILSQASITDEGETSIHTENVGQELSDIPPCKRYQKHEECFEENEDQTPPLLSSESDVSLTDDEVEVHPTVDTVQNEEEIQSPENFTSYQASPLLSEDNDKKEDKIKISTFMSADSTVKGESELVEDEKCVASSSSKDEKCVQSSLSKDENCVPSSSSDILTASKGLKEDTQDTCPDILPVSSECPTFSETIEDPEEGPSNPNPRLDVSQGQSPVESEVGAETSSPSCSWQNQAAFSSTRPVLDYSLLVNSERYLQRLDIEEFEEDALASDKSLRLNAASLSALDDDEEDEELPRFIFQYEPRSFEAGMIVWFKYKKYPFWPAVVKSIRRKEKKASVLFVEANMNPEKKGIRVPLRSLKKFDCKEKQELVDKAREEYNESIDWCISLICDYRVRIGCGSFSGSFLEYYAADISCPMRKAIQRDTFRNMFPKLPNEDTVEQMVVTSQSKKRSFQKILPDRMKAARDRANRNLVDYIVNAKGTDSHLVAILKRRKESRWLKSFLHQSTIMPCIETYIEDEDQLDEIVRYLQVLYDHIDKKLQTLIRDDKINFILQVLLPEAVICSISAVDGLDYETAEAKYLKGPSLGCRERELFDAKILVGKRRKR</sequence>
<dbReference type="Gene3D" id="6.10.300.20">
    <property type="match status" value="1"/>
</dbReference>
<feature type="region of interest" description="Disordered" evidence="2">
    <location>
        <begin position="214"/>
        <end position="329"/>
    </location>
</feature>
<dbReference type="SUPFAM" id="SSF63748">
    <property type="entry name" value="Tudor/PWWP/MBT"/>
    <property type="match status" value="1"/>
</dbReference>
<dbReference type="HOGENOM" id="CLU_388271_0_0_1"/>
<dbReference type="GeneID" id="100715873"/>
<feature type="region of interest" description="Disordered" evidence="2">
    <location>
        <begin position="171"/>
        <end position="202"/>
    </location>
</feature>
<feature type="compositionally biased region" description="Basic and acidic residues" evidence="2">
    <location>
        <begin position="218"/>
        <end position="251"/>
    </location>
</feature>
<dbReference type="VEuPathDB" id="HostDB:ENSCPOG00000012139"/>
<reference evidence="6" key="3">
    <citation type="submission" date="2025-09" db="UniProtKB">
        <authorList>
            <consortium name="Ensembl"/>
        </authorList>
    </citation>
    <scope>IDENTIFICATION</scope>
    <source>
        <strain evidence="6">2N</strain>
    </source>
</reference>
<dbReference type="FunCoup" id="H0VKR4">
    <property type="interactions" value="14"/>
</dbReference>
<dbReference type="EMBL" id="AAKN02040878">
    <property type="status" value="NOT_ANNOTATED_CDS"/>
    <property type="molecule type" value="Genomic_DNA"/>
</dbReference>
<dbReference type="Pfam" id="PF20886">
    <property type="entry name" value="PWP3A-B_C"/>
    <property type="match status" value="1"/>
</dbReference>
<feature type="domain" description="PWWP" evidence="5">
    <location>
        <begin position="5"/>
        <end position="98"/>
    </location>
</feature>
<evidence type="ECO:0000259" key="3">
    <source>
        <dbReference type="Pfam" id="PF20884"/>
    </source>
</evidence>
<dbReference type="InterPro" id="IPR040263">
    <property type="entry name" value="PWP3A_3B_4"/>
</dbReference>
<dbReference type="OrthoDB" id="10013064at2759"/>
<dbReference type="InterPro" id="IPR048765">
    <property type="entry name" value="PWP3A_3B_4_N"/>
</dbReference>
<dbReference type="FunFam" id="2.30.30.140:FF:000063">
    <property type="entry name" value="PWWP domain-containing DNA repair factor 3A"/>
    <property type="match status" value="1"/>
</dbReference>
<dbReference type="Proteomes" id="UP000005447">
    <property type="component" value="Unassembled WGS sequence"/>
</dbReference>
<evidence type="ECO:0000256" key="1">
    <source>
        <dbReference type="ARBA" id="ARBA00008188"/>
    </source>
</evidence>
<dbReference type="GeneTree" id="ENSGT00390000001700"/>
<dbReference type="Pfam" id="PF20887">
    <property type="entry name" value="PWP3A-B_N"/>
    <property type="match status" value="1"/>
</dbReference>
<dbReference type="RefSeq" id="XP_005002670.1">
    <property type="nucleotide sequence ID" value="XM_005002613.4"/>
</dbReference>
<dbReference type="Bgee" id="ENSCPOG00000012139">
    <property type="expression patterns" value="Expressed in pituitary gland and 7 other cell types or tissues"/>
</dbReference>
<dbReference type="InterPro" id="IPR048795">
    <property type="entry name" value="PWP3A_3B_4_C"/>
</dbReference>
<evidence type="ECO:0000256" key="2">
    <source>
        <dbReference type="SAM" id="MobiDB-lite"/>
    </source>
</evidence>
<reference evidence="6" key="2">
    <citation type="submission" date="2025-08" db="UniProtKB">
        <authorList>
            <consortium name="Ensembl"/>
        </authorList>
    </citation>
    <scope>IDENTIFICATION</scope>
    <source>
        <strain evidence="6">2N</strain>
    </source>
</reference>
<dbReference type="CDD" id="cd06080">
    <property type="entry name" value="PWWP_MUM1-like"/>
    <property type="match status" value="1"/>
</dbReference>
<dbReference type="CTD" id="139221"/>
<dbReference type="InParanoid" id="H0VKR4"/>
<dbReference type="PANTHER" id="PTHR31333:SF3">
    <property type="entry name" value="PWWP DOMAIN-CONTAINING DNA REPAIR FACTOR 3B"/>
    <property type="match status" value="1"/>
</dbReference>